<reference evidence="2" key="1">
    <citation type="submission" date="2023-03" db="EMBL/GenBank/DDBJ databases">
        <title>Actinorhabdospora filicis NBRC 111898.</title>
        <authorList>
            <person name="Ichikawa N."/>
            <person name="Sato H."/>
            <person name="Tonouchi N."/>
        </authorList>
    </citation>
    <scope>NUCLEOTIDE SEQUENCE</scope>
    <source>
        <strain evidence="2">NBRC 111898</strain>
    </source>
</reference>
<keyword evidence="1" id="KW-0175">Coiled coil</keyword>
<comment type="caution">
    <text evidence="2">The sequence shown here is derived from an EMBL/GenBank/DDBJ whole genome shotgun (WGS) entry which is preliminary data.</text>
</comment>
<proteinExistence type="predicted"/>
<dbReference type="AlphaFoldDB" id="A0A9W6SKI1"/>
<feature type="coiled-coil region" evidence="1">
    <location>
        <begin position="16"/>
        <end position="43"/>
    </location>
</feature>
<protein>
    <recommendedName>
        <fullName evidence="4">Nucleotide exchange factor GrpE</fullName>
    </recommendedName>
</protein>
<sequence>MDNDTEPKRDGADHALRELVAAHDDLRRDVEELRRRLPGERERRLLSSVTNAVSRIDGRLSTLEQHYQHLNRRFTEILAQRHSESGGSANNAVLRHQELAEKFRFLMEQDVLRFVAEGVREYDRRAREQARAAMTREVCRALFLGADPRPADIWQAHPHSRDRNHPGRQLEDFIEALAEAARSLRREIAELPGEQLWDFEFAPGETIDKARQQVWRGSPPDLPVRDVIVPGYVLGDRVLVLQQVLTG</sequence>
<accession>A0A9W6SKI1</accession>
<gene>
    <name evidence="2" type="ORF">Afil01_34960</name>
</gene>
<evidence type="ECO:0008006" key="4">
    <source>
        <dbReference type="Google" id="ProtNLM"/>
    </source>
</evidence>
<evidence type="ECO:0000313" key="2">
    <source>
        <dbReference type="EMBL" id="GLZ78689.1"/>
    </source>
</evidence>
<evidence type="ECO:0000313" key="3">
    <source>
        <dbReference type="Proteomes" id="UP001165079"/>
    </source>
</evidence>
<organism evidence="2 3">
    <name type="scientific">Actinorhabdospora filicis</name>
    <dbReference type="NCBI Taxonomy" id="1785913"/>
    <lineage>
        <taxon>Bacteria</taxon>
        <taxon>Bacillati</taxon>
        <taxon>Actinomycetota</taxon>
        <taxon>Actinomycetes</taxon>
        <taxon>Micromonosporales</taxon>
        <taxon>Micromonosporaceae</taxon>
        <taxon>Actinorhabdospora</taxon>
    </lineage>
</organism>
<evidence type="ECO:0000256" key="1">
    <source>
        <dbReference type="SAM" id="Coils"/>
    </source>
</evidence>
<dbReference type="EMBL" id="BSTX01000002">
    <property type="protein sequence ID" value="GLZ78689.1"/>
    <property type="molecule type" value="Genomic_DNA"/>
</dbReference>
<keyword evidence="3" id="KW-1185">Reference proteome</keyword>
<dbReference type="Proteomes" id="UP001165079">
    <property type="component" value="Unassembled WGS sequence"/>
</dbReference>
<name>A0A9W6SKI1_9ACTN</name>
<dbReference type="RefSeq" id="WP_285663837.1">
    <property type="nucleotide sequence ID" value="NZ_BSTX01000002.1"/>
</dbReference>